<comment type="caution">
    <text evidence="27">The sequence shown here is derived from an EMBL/GenBank/DDBJ whole genome shotgun (WGS) entry which is preliminary data.</text>
</comment>
<comment type="subunit">
    <text evidence="23">Interacts with MYCBP2; the interaction inhibits the ubiquitination of TSC2 by MYCBP2. Interacts with HDAC6; the interaction results in recruitment of HDAC6 to lysosomes to promote CTTN deacetylation.</text>
</comment>
<dbReference type="InterPro" id="IPR006544">
    <property type="entry name" value="P-type_TPase_V"/>
</dbReference>
<dbReference type="GO" id="GO:0016887">
    <property type="term" value="F:ATP hydrolysis activity"/>
    <property type="evidence" value="ECO:0007669"/>
    <property type="project" value="InterPro"/>
</dbReference>
<keyword evidence="5" id="KW-0813">Transport</keyword>
<evidence type="ECO:0000256" key="18">
    <source>
        <dbReference type="ARBA" id="ARBA00049360"/>
    </source>
</evidence>
<evidence type="ECO:0000256" key="23">
    <source>
        <dbReference type="ARBA" id="ARBA00065284"/>
    </source>
</evidence>
<dbReference type="GO" id="GO:0015662">
    <property type="term" value="F:P-type ion transporter activity"/>
    <property type="evidence" value="ECO:0007669"/>
    <property type="project" value="InterPro"/>
</dbReference>
<keyword evidence="13 24" id="KW-1278">Translocase</keyword>
<evidence type="ECO:0000259" key="26">
    <source>
        <dbReference type="Pfam" id="PF12409"/>
    </source>
</evidence>
<gene>
    <name evidence="27" type="ORF">OFUS_LOCUS2870</name>
</gene>
<dbReference type="FunFam" id="2.70.150.10:FF:000060">
    <property type="entry name" value="Cation-transporting ATPase"/>
    <property type="match status" value="1"/>
</dbReference>
<dbReference type="GO" id="GO:0061462">
    <property type="term" value="P:protein localization to lysosome"/>
    <property type="evidence" value="ECO:0007669"/>
    <property type="project" value="UniProtKB-ARBA"/>
</dbReference>
<feature type="transmembrane region" description="Helical" evidence="24">
    <location>
        <begin position="223"/>
        <end position="243"/>
    </location>
</feature>
<evidence type="ECO:0000256" key="17">
    <source>
        <dbReference type="ARBA" id="ARBA00023329"/>
    </source>
</evidence>
<dbReference type="PANTHER" id="PTHR45630:SF8">
    <property type="entry name" value="CATION-TRANSPORTING ATPASE"/>
    <property type="match status" value="1"/>
</dbReference>
<accession>A0A8S4N479</accession>
<keyword evidence="10" id="KW-0967">Endosome</keyword>
<keyword evidence="14 24" id="KW-1133">Transmembrane helix</keyword>
<dbReference type="InterPro" id="IPR044492">
    <property type="entry name" value="P_typ_ATPase_HD_dom"/>
</dbReference>
<evidence type="ECO:0000256" key="12">
    <source>
        <dbReference type="ARBA" id="ARBA00022842"/>
    </source>
</evidence>
<dbReference type="Proteomes" id="UP000749559">
    <property type="component" value="Unassembled WGS sequence"/>
</dbReference>
<dbReference type="InterPro" id="IPR036412">
    <property type="entry name" value="HAD-like_sf"/>
</dbReference>
<evidence type="ECO:0000256" key="22">
    <source>
        <dbReference type="ARBA" id="ARBA00060400"/>
    </source>
</evidence>
<evidence type="ECO:0000256" key="16">
    <source>
        <dbReference type="ARBA" id="ARBA00023228"/>
    </source>
</evidence>
<protein>
    <recommendedName>
        <fullName evidence="24">Cation-transporting ATPase</fullName>
        <ecNumber evidence="24">7.2.2.-</ecNumber>
    </recommendedName>
</protein>
<evidence type="ECO:0000256" key="21">
    <source>
        <dbReference type="ARBA" id="ARBA00053898"/>
    </source>
</evidence>
<dbReference type="InterPro" id="IPR018303">
    <property type="entry name" value="ATPase_P-typ_P_site"/>
</dbReference>
<dbReference type="SUPFAM" id="SSF81653">
    <property type="entry name" value="Calcium ATPase, transduction domain A"/>
    <property type="match status" value="1"/>
</dbReference>
<evidence type="ECO:0000256" key="10">
    <source>
        <dbReference type="ARBA" id="ARBA00022753"/>
    </source>
</evidence>
<dbReference type="GO" id="GO:0005765">
    <property type="term" value="C:lysosomal membrane"/>
    <property type="evidence" value="ECO:0007669"/>
    <property type="project" value="UniProtKB-SubCell"/>
</dbReference>
<dbReference type="InterPro" id="IPR001757">
    <property type="entry name" value="P_typ_ATPase"/>
</dbReference>
<dbReference type="EC" id="7.2.2.-" evidence="24"/>
<comment type="function">
    <text evidence="21">ATPase which acts as a lysosomal polyamine exporter with high affinity for spermine. Also stimulates cellular uptake of polyamines and protects against polyamine toxicity. Plays a role in intracellular cation homeostasis and the maintenance of neuronal integrity. Contributes to cellular zinc homeostasis. Confers cellular protection against Mn(2+) and Zn(2+) toxicity and mitochondrial stress. Required for proper lysosomal and mitochondrial maintenance. Regulates the autophagy-lysosome pathway through the control of SYT11 expression at both transcriptional and post-translational levels. Facilitates recruitment of deacetylase HDAC6 to lysosomes to deacetylate CTTN, leading to actin polymerization, promotion of autophagosome-lysosome fusion and completion of autophagy. Promotes secretion of exosomes as well as secretion of SCNA via exosomes. Plays a role in lipid homeostasis.</text>
</comment>
<feature type="transmembrane region" description="Helical" evidence="24">
    <location>
        <begin position="1065"/>
        <end position="1089"/>
    </location>
</feature>
<dbReference type="GO" id="GO:0005524">
    <property type="term" value="F:ATP binding"/>
    <property type="evidence" value="ECO:0007669"/>
    <property type="project" value="UniProtKB-UniRule"/>
</dbReference>
<evidence type="ECO:0000256" key="3">
    <source>
        <dbReference type="ARBA" id="ARBA00004542"/>
    </source>
</evidence>
<dbReference type="GO" id="GO:1903543">
    <property type="term" value="P:positive regulation of exosomal secretion"/>
    <property type="evidence" value="ECO:0007669"/>
    <property type="project" value="UniProtKB-ARBA"/>
</dbReference>
<dbReference type="PRINTS" id="PR00119">
    <property type="entry name" value="CATATPASE"/>
</dbReference>
<keyword evidence="16" id="KW-0458">Lysosome</keyword>
<comment type="similarity">
    <text evidence="4 24">Belongs to the cation transport ATPase (P-type) (TC 3.A.3) family. Type V subfamily.</text>
</comment>
<evidence type="ECO:0000256" key="7">
    <source>
        <dbReference type="ARBA" id="ARBA00022692"/>
    </source>
</evidence>
<feature type="transmembrane region" description="Helical" evidence="24">
    <location>
        <begin position="952"/>
        <end position="975"/>
    </location>
</feature>
<feature type="transmembrane region" description="Helical" evidence="24">
    <location>
        <begin position="921"/>
        <end position="940"/>
    </location>
</feature>
<dbReference type="CDD" id="cd07542">
    <property type="entry name" value="P-type_ATPase_cation"/>
    <property type="match status" value="1"/>
</dbReference>
<feature type="transmembrane region" description="Helical" evidence="24">
    <location>
        <begin position="195"/>
        <end position="217"/>
    </location>
</feature>
<dbReference type="PANTHER" id="PTHR45630">
    <property type="entry name" value="CATION-TRANSPORTING ATPASE-RELATED"/>
    <property type="match status" value="1"/>
</dbReference>
<dbReference type="GO" id="GO:0043025">
    <property type="term" value="C:neuronal cell body"/>
    <property type="evidence" value="ECO:0007669"/>
    <property type="project" value="UniProtKB-ARBA"/>
</dbReference>
<evidence type="ECO:0000256" key="11">
    <source>
        <dbReference type="ARBA" id="ARBA00022840"/>
    </source>
</evidence>
<evidence type="ECO:0000256" key="19">
    <source>
        <dbReference type="ARBA" id="ARBA00050445"/>
    </source>
</evidence>
<evidence type="ECO:0000256" key="24">
    <source>
        <dbReference type="RuleBase" id="RU362082"/>
    </source>
</evidence>
<feature type="transmembrane region" description="Helical" evidence="24">
    <location>
        <begin position="987"/>
        <end position="1010"/>
    </location>
</feature>
<feature type="transmembrane region" description="Helical" evidence="24">
    <location>
        <begin position="1109"/>
        <end position="1134"/>
    </location>
</feature>
<dbReference type="InterPro" id="IPR023299">
    <property type="entry name" value="ATPase_P-typ_cyto_dom_N"/>
</dbReference>
<dbReference type="FunFam" id="3.40.1110.10:FF:000026">
    <property type="entry name" value="Cation-transporting ATPase"/>
    <property type="match status" value="1"/>
</dbReference>
<comment type="subcellular location">
    <subcellularLocation>
        <location evidence="3">Cytoplasmic vesicle</location>
        <location evidence="3">Autophagosome membrane</location>
        <topology evidence="3">Multi-pass membrane protein</topology>
    </subcellularLocation>
    <subcellularLocation>
        <location evidence="22">Endosome</location>
        <location evidence="22">Multivesicular body membrane</location>
        <topology evidence="22">Multi-pass membrane protein</topology>
    </subcellularLocation>
    <subcellularLocation>
        <location evidence="1">Late endosome membrane</location>
        <topology evidence="1">Multi-pass membrane protein</topology>
    </subcellularLocation>
    <subcellularLocation>
        <location evidence="2">Lysosome membrane</location>
        <topology evidence="2">Multi-pass membrane protein</topology>
    </subcellularLocation>
    <subcellularLocation>
        <location evidence="24">Membrane</location>
        <topology evidence="24">Multi-pass membrane protein</topology>
    </subcellularLocation>
</comment>
<evidence type="ECO:0000256" key="15">
    <source>
        <dbReference type="ARBA" id="ARBA00023136"/>
    </source>
</evidence>
<evidence type="ECO:0000259" key="25">
    <source>
        <dbReference type="Pfam" id="PF00122"/>
    </source>
</evidence>
<evidence type="ECO:0000313" key="27">
    <source>
        <dbReference type="EMBL" id="CAH1775580.1"/>
    </source>
</evidence>
<keyword evidence="12 24" id="KW-0460">Magnesium</keyword>
<evidence type="ECO:0000256" key="1">
    <source>
        <dbReference type="ARBA" id="ARBA00004107"/>
    </source>
</evidence>
<dbReference type="GO" id="GO:0010821">
    <property type="term" value="P:regulation of mitochondrion organization"/>
    <property type="evidence" value="ECO:0007669"/>
    <property type="project" value="UniProtKB-ARBA"/>
</dbReference>
<name>A0A8S4N479_OWEFU</name>
<dbReference type="InterPro" id="IPR008250">
    <property type="entry name" value="ATPase_P-typ_transduc_dom_A_sf"/>
</dbReference>
<dbReference type="Pfam" id="PF12409">
    <property type="entry name" value="P5-ATPase"/>
    <property type="match status" value="1"/>
</dbReference>
<feature type="transmembrane region" description="Helical" evidence="24">
    <location>
        <begin position="1030"/>
        <end position="1053"/>
    </location>
</feature>
<dbReference type="PROSITE" id="PS00154">
    <property type="entry name" value="ATPASE_E1_E2"/>
    <property type="match status" value="1"/>
</dbReference>
<dbReference type="SUPFAM" id="SSF56784">
    <property type="entry name" value="HAD-like"/>
    <property type="match status" value="1"/>
</dbReference>
<dbReference type="AlphaFoldDB" id="A0A8S4N479"/>
<evidence type="ECO:0000256" key="9">
    <source>
        <dbReference type="ARBA" id="ARBA00022741"/>
    </source>
</evidence>
<dbReference type="GO" id="GO:0006874">
    <property type="term" value="P:intracellular calcium ion homeostasis"/>
    <property type="evidence" value="ECO:0007669"/>
    <property type="project" value="TreeGrafter"/>
</dbReference>
<keyword evidence="9 24" id="KW-0547">Nucleotide-binding</keyword>
<keyword evidence="7 24" id="KW-0812">Transmembrane</keyword>
<proteinExistence type="inferred from homology"/>
<dbReference type="NCBIfam" id="TIGR01494">
    <property type="entry name" value="ATPase_P-type"/>
    <property type="match status" value="2"/>
</dbReference>
<dbReference type="GO" id="GO:0032585">
    <property type="term" value="C:multivesicular body membrane"/>
    <property type="evidence" value="ECO:0007669"/>
    <property type="project" value="UniProtKB-SubCell"/>
</dbReference>
<dbReference type="Gene3D" id="3.40.1110.10">
    <property type="entry name" value="Calcium-transporting ATPase, cytoplasmic domain N"/>
    <property type="match status" value="1"/>
</dbReference>
<dbReference type="SUPFAM" id="SSF81665">
    <property type="entry name" value="Calcium ATPase, transmembrane domain M"/>
    <property type="match status" value="1"/>
</dbReference>
<dbReference type="Pfam" id="PF00122">
    <property type="entry name" value="E1-E2_ATPase"/>
    <property type="match status" value="1"/>
</dbReference>
<organism evidence="27 28">
    <name type="scientific">Owenia fusiformis</name>
    <name type="common">Polychaete worm</name>
    <dbReference type="NCBI Taxonomy" id="6347"/>
    <lineage>
        <taxon>Eukaryota</taxon>
        <taxon>Metazoa</taxon>
        <taxon>Spiralia</taxon>
        <taxon>Lophotrochozoa</taxon>
        <taxon>Annelida</taxon>
        <taxon>Polychaeta</taxon>
        <taxon>Sedentaria</taxon>
        <taxon>Canalipalpata</taxon>
        <taxon>Sabellida</taxon>
        <taxon>Oweniida</taxon>
        <taxon>Oweniidae</taxon>
        <taxon>Owenia</taxon>
    </lineage>
</organism>
<dbReference type="InterPro" id="IPR023214">
    <property type="entry name" value="HAD_sf"/>
</dbReference>
<dbReference type="GO" id="GO:1900180">
    <property type="term" value="P:regulation of protein localization to nucleus"/>
    <property type="evidence" value="ECO:0007669"/>
    <property type="project" value="UniProtKB-ARBA"/>
</dbReference>
<dbReference type="SFLD" id="SFLDS00003">
    <property type="entry name" value="Haloacid_Dehalogenase"/>
    <property type="match status" value="1"/>
</dbReference>
<dbReference type="GO" id="GO:0046872">
    <property type="term" value="F:metal ion binding"/>
    <property type="evidence" value="ECO:0007669"/>
    <property type="project" value="UniProtKB-UniRule"/>
</dbReference>
<evidence type="ECO:0000256" key="8">
    <source>
        <dbReference type="ARBA" id="ARBA00022723"/>
    </source>
</evidence>
<dbReference type="GO" id="GO:1905165">
    <property type="term" value="P:regulation of lysosomal protein catabolic process"/>
    <property type="evidence" value="ECO:0007669"/>
    <property type="project" value="UniProtKB-ARBA"/>
</dbReference>
<keyword evidence="15 24" id="KW-0472">Membrane</keyword>
<keyword evidence="8 24" id="KW-0479">Metal-binding</keyword>
<comment type="catalytic activity">
    <reaction evidence="19">
        <text>spermidine(out) + ATP + H2O = spermidine(in) + ADP + phosphate + H(+)</text>
        <dbReference type="Rhea" id="RHEA:29999"/>
        <dbReference type="ChEBI" id="CHEBI:15377"/>
        <dbReference type="ChEBI" id="CHEBI:15378"/>
        <dbReference type="ChEBI" id="CHEBI:30616"/>
        <dbReference type="ChEBI" id="CHEBI:43474"/>
        <dbReference type="ChEBI" id="CHEBI:57834"/>
        <dbReference type="ChEBI" id="CHEBI:456216"/>
    </reaction>
</comment>
<evidence type="ECO:0000256" key="13">
    <source>
        <dbReference type="ARBA" id="ARBA00022967"/>
    </source>
</evidence>
<evidence type="ECO:0000256" key="5">
    <source>
        <dbReference type="ARBA" id="ARBA00022448"/>
    </source>
</evidence>
<dbReference type="SFLD" id="SFLDG00002">
    <property type="entry name" value="C1.7:_P-type_atpase_like"/>
    <property type="match status" value="1"/>
</dbReference>
<evidence type="ECO:0000256" key="4">
    <source>
        <dbReference type="ARBA" id="ARBA00006000"/>
    </source>
</evidence>
<feature type="transmembrane region" description="Helical" evidence="24">
    <location>
        <begin position="431"/>
        <end position="454"/>
    </location>
</feature>
<dbReference type="InterPro" id="IPR059000">
    <property type="entry name" value="ATPase_P-type_domA"/>
</dbReference>
<keyword evidence="17" id="KW-0968">Cytoplasmic vesicle</keyword>
<dbReference type="FunFam" id="3.40.50.1000:FF:000045">
    <property type="entry name" value="Cation-transporting ATPase"/>
    <property type="match status" value="1"/>
</dbReference>
<feature type="transmembrane region" description="Helical" evidence="24">
    <location>
        <begin position="398"/>
        <end position="419"/>
    </location>
</feature>
<dbReference type="NCBIfam" id="TIGR01657">
    <property type="entry name" value="P-ATPase-V"/>
    <property type="match status" value="1"/>
</dbReference>
<dbReference type="Gene3D" id="2.70.150.10">
    <property type="entry name" value="Calcium-transporting ATPase, cytoplasmic transduction domain A"/>
    <property type="match status" value="1"/>
</dbReference>
<dbReference type="FunFam" id="1.20.1110.10:FF:000023">
    <property type="entry name" value="Cation-transporting ATPase"/>
    <property type="match status" value="1"/>
</dbReference>
<dbReference type="EMBL" id="CAIIXF020000001">
    <property type="protein sequence ID" value="CAH1775580.1"/>
    <property type="molecule type" value="Genomic_DNA"/>
</dbReference>
<reference evidence="27" key="1">
    <citation type="submission" date="2022-03" db="EMBL/GenBank/DDBJ databases">
        <authorList>
            <person name="Martin C."/>
        </authorList>
    </citation>
    <scope>NUCLEOTIDE SEQUENCE</scope>
</reference>
<dbReference type="Gene3D" id="3.40.50.1000">
    <property type="entry name" value="HAD superfamily/HAD-like"/>
    <property type="match status" value="1"/>
</dbReference>
<dbReference type="GO" id="GO:0034599">
    <property type="term" value="P:cellular response to oxidative stress"/>
    <property type="evidence" value="ECO:0007669"/>
    <property type="project" value="UniProtKB-ARBA"/>
</dbReference>
<keyword evidence="11 24" id="KW-0067">ATP-binding</keyword>
<evidence type="ECO:0000256" key="6">
    <source>
        <dbReference type="ARBA" id="ARBA00022553"/>
    </source>
</evidence>
<dbReference type="InterPro" id="IPR047821">
    <property type="entry name" value="P5B-type_ATPase"/>
</dbReference>
<keyword evidence="28" id="KW-1185">Reference proteome</keyword>
<evidence type="ECO:0000313" key="28">
    <source>
        <dbReference type="Proteomes" id="UP000749559"/>
    </source>
</evidence>
<sequence>MAVPTTITLNPSTDEELYCTGYLTSKCRLVLHYILSVCTLGLWLLLMYWKPEWEIRSKKLKCSINKADSVLLKDSFGAYYTECVVVTSIENITLFSQYVYSGDSGDLESSDDELNDTTALTRNNRTTKSIRYFDHKCVRYIWDPCKNEFAPLPGLDRDVKCLDFHNEYKGMSSRVQNQLRKVYDKNSIDIEVKPIFKLFIEEVMNPFYIFQIASITLWMTDSYYWYAACIFLISSISIGVSLYETRKQRITLRDMVSSHHTQIEVCRGDGVYEETDSCDLVPGDVIVVPSKGCVMACDAVLIAGNCIVNESMLTGESVPVTKTPLAHQEDSEIYSPIEHKRHTLFSGTQVIQTRYYGSSKVCAVVVRTGFSTAKGDLVRSILFPKPMGFQFYKDSMKFIGFLACLAGLGMIYSIAVYIRDKATISKTIIRALDIITIAVPPALPAAMTVGTVYAQNRLKKAGIFCISPPRINICGKLKLICFDKTGTLTEDGLDLWGVVPLQDKRFLPVEQDPSEMPRGPFLVAMASCHSLTMIDGELTGDPLDLKMFESTNWLLEEPGSDTSKFEQIVPTIVKPCTRDTYYSDDRNQTAETVIGTQMEVGIVRQFTFSSALQRMSVITRTLGRANMEIYCKGAPEKIANMCRKDSIPEDFQQTLHRYTMQGFRVIALAWKPLDPKLTWHQSQRISRDKVEVDLLFLGLIIMQNTLKPETTPVINQLNDANIRTVMVTGDNMLTAVSVARDCGMVPPGDKVVLVDAYPSDSGKPARIEWNYTEPIDQEEEEASATHISQSTYKNNYQSIDMSDPSSQNFHFAITGKSFAVVRNSFPKLMDRLCLKGTVFARMSPDQKSQLVEHLQDMSYIVGMCGDGANDCGALKAAHAGISLSEAEASVASPFTSNQNNIECVPTVIREGRAALVTSFGVFKYMALYCMVQFVSVLMLYSKQSNLGDLQFLYIDLVITTTVAILMGHTGAYSHIVRKQPPGSLMKANNLFSICMHVIATAAFQAGVYFYLASQPWFVHNVPKPGDEHSIVTYETTVIFCYSSYQYLMLAFIFSKGPPYRKHIWTNIPFLLAILFLTGFNTMLLLHPFAPIENILQMKHIPYFFFKLTVLGLVLCNFLVGFILEAFLLDSAILTKLCNSIKRKKHPKNKYKRIEQEMRMDPDWPPVGQVTFEEPIPGGQVNNAISDILPGDIVSNDPYINS</sequence>
<dbReference type="SFLD" id="SFLDF00027">
    <property type="entry name" value="p-type_atpase"/>
    <property type="match status" value="1"/>
</dbReference>
<dbReference type="GO" id="GO:0000421">
    <property type="term" value="C:autophagosome membrane"/>
    <property type="evidence" value="ECO:0007669"/>
    <property type="project" value="UniProtKB-SubCell"/>
</dbReference>
<dbReference type="GO" id="GO:0061909">
    <property type="term" value="P:autophagosome-lysosome fusion"/>
    <property type="evidence" value="ECO:0007669"/>
    <property type="project" value="UniProtKB-ARBA"/>
</dbReference>
<comment type="catalytic activity">
    <reaction evidence="18 24">
        <text>ATP + H2O = ADP + phosphate + H(+)</text>
        <dbReference type="Rhea" id="RHEA:13065"/>
        <dbReference type="ChEBI" id="CHEBI:15377"/>
        <dbReference type="ChEBI" id="CHEBI:15378"/>
        <dbReference type="ChEBI" id="CHEBI:30616"/>
        <dbReference type="ChEBI" id="CHEBI:43474"/>
        <dbReference type="ChEBI" id="CHEBI:456216"/>
    </reaction>
</comment>
<evidence type="ECO:0000256" key="20">
    <source>
        <dbReference type="ARBA" id="ARBA00051772"/>
    </source>
</evidence>
<dbReference type="InterPro" id="IPR047819">
    <property type="entry name" value="P5A-ATPase_N"/>
</dbReference>
<comment type="catalytic activity">
    <reaction evidence="20">
        <text>spermine(out) + ATP + H2O = spermine(in) + ADP + phosphate + H(+)</text>
        <dbReference type="Rhea" id="RHEA:63368"/>
        <dbReference type="ChEBI" id="CHEBI:15377"/>
        <dbReference type="ChEBI" id="CHEBI:15378"/>
        <dbReference type="ChEBI" id="CHEBI:30616"/>
        <dbReference type="ChEBI" id="CHEBI:43474"/>
        <dbReference type="ChEBI" id="CHEBI:45725"/>
        <dbReference type="ChEBI" id="CHEBI:456216"/>
    </reaction>
</comment>
<dbReference type="GO" id="GO:0019829">
    <property type="term" value="F:ATPase-coupled monoatomic cation transmembrane transporter activity"/>
    <property type="evidence" value="ECO:0007669"/>
    <property type="project" value="UniProtKB-UniRule"/>
</dbReference>
<feature type="domain" description="P5B-type ATPase N-terminal" evidence="26">
    <location>
        <begin position="14"/>
        <end position="143"/>
    </location>
</feature>
<dbReference type="GO" id="GO:0015203">
    <property type="term" value="F:polyamine transmembrane transporter activity"/>
    <property type="evidence" value="ECO:0007669"/>
    <property type="project" value="TreeGrafter"/>
</dbReference>
<evidence type="ECO:0000256" key="2">
    <source>
        <dbReference type="ARBA" id="ARBA00004155"/>
    </source>
</evidence>
<dbReference type="InterPro" id="IPR023298">
    <property type="entry name" value="ATPase_P-typ_TM_dom_sf"/>
</dbReference>
<dbReference type="OrthoDB" id="48943at2759"/>
<dbReference type="Pfam" id="PF13246">
    <property type="entry name" value="Cation_ATPase"/>
    <property type="match status" value="1"/>
</dbReference>
<dbReference type="GO" id="GO:0043005">
    <property type="term" value="C:neuron projection"/>
    <property type="evidence" value="ECO:0007669"/>
    <property type="project" value="UniProtKB-ARBA"/>
</dbReference>
<dbReference type="GO" id="GO:0006882">
    <property type="term" value="P:intracellular zinc ion homeostasis"/>
    <property type="evidence" value="ECO:0007669"/>
    <property type="project" value="UniProtKB-ARBA"/>
</dbReference>
<feature type="transmembrane region" description="Helical" evidence="24">
    <location>
        <begin position="30"/>
        <end position="49"/>
    </location>
</feature>
<keyword evidence="6" id="KW-0597">Phosphoprotein</keyword>
<evidence type="ECO:0000256" key="14">
    <source>
        <dbReference type="ARBA" id="ARBA00022989"/>
    </source>
</evidence>
<feature type="domain" description="P-type ATPase A" evidence="25">
    <location>
        <begin position="265"/>
        <end position="381"/>
    </location>
</feature>